<evidence type="ECO:0000313" key="3">
    <source>
        <dbReference type="EMBL" id="QWK90173.1"/>
    </source>
</evidence>
<keyword evidence="4" id="KW-1185">Reference proteome</keyword>
<name>A0A975S1Q5_9RHOB</name>
<dbReference type="EMBL" id="CP076361">
    <property type="protein sequence ID" value="QWK90173.1"/>
    <property type="molecule type" value="Genomic_DNA"/>
</dbReference>
<feature type="region of interest" description="Disordered" evidence="1">
    <location>
        <begin position="1"/>
        <end position="20"/>
    </location>
</feature>
<dbReference type="RefSeq" id="WP_215506462.1">
    <property type="nucleotide sequence ID" value="NZ_CP076361.1"/>
</dbReference>
<dbReference type="SUPFAM" id="SSF51294">
    <property type="entry name" value="Hedgehog/intein (Hint) domain"/>
    <property type="match status" value="1"/>
</dbReference>
<evidence type="ECO:0000256" key="1">
    <source>
        <dbReference type="SAM" id="MobiDB-lite"/>
    </source>
</evidence>
<evidence type="ECO:0000313" key="4">
    <source>
        <dbReference type="Proteomes" id="UP000679352"/>
    </source>
</evidence>
<dbReference type="InterPro" id="IPR036844">
    <property type="entry name" value="Hint_dom_sf"/>
</dbReference>
<proteinExistence type="predicted"/>
<reference evidence="3" key="1">
    <citation type="submission" date="2021-06" db="EMBL/GenBank/DDBJ databases">
        <title>Direct submission.</title>
        <authorList>
            <person name="Lee C.-S."/>
            <person name="Jin L."/>
        </authorList>
    </citation>
    <scope>NUCLEOTIDE SEQUENCE</scope>
    <source>
        <strain evidence="3">Con5</strain>
    </source>
</reference>
<accession>A0A975S1Q5</accession>
<dbReference type="AlphaFoldDB" id="A0A975S1Q5"/>
<evidence type="ECO:0000259" key="2">
    <source>
        <dbReference type="Pfam" id="PF13403"/>
    </source>
</evidence>
<gene>
    <name evidence="3" type="ORF">KM031_15305</name>
</gene>
<protein>
    <submittedName>
        <fullName evidence="3">Hint domain-containing protein</fullName>
    </submittedName>
</protein>
<dbReference type="KEGG" id="gfu:KM031_15305"/>
<dbReference type="InterPro" id="IPR028992">
    <property type="entry name" value="Hedgehog/Intein_dom"/>
</dbReference>
<feature type="domain" description="Hedgehog/Intein (Hint)" evidence="2">
    <location>
        <begin position="25"/>
        <end position="151"/>
    </location>
</feature>
<dbReference type="Pfam" id="PF13403">
    <property type="entry name" value="Hint_2"/>
    <property type="match status" value="1"/>
</dbReference>
<dbReference type="Proteomes" id="UP000679352">
    <property type="component" value="Chromosome"/>
</dbReference>
<sequence>MSQMTLGLDTGHGPQSSHDRQVCGLSAGTTVLTLAGAIPVEYLTPGDRIVTRDGARALRDVQVVAAPARMVRVSASAIGVDQPEDDMIITAETRILIRDWRARALKGCDQAVLTAAKLVDGEYIRHEATAGQTMYCLHFDTPVVIYAGGLELALSPVLVEA</sequence>
<organism evidence="3 4">
    <name type="scientific">Gemmobacter fulvus</name>
    <dbReference type="NCBI Taxonomy" id="2840474"/>
    <lineage>
        <taxon>Bacteria</taxon>
        <taxon>Pseudomonadati</taxon>
        <taxon>Pseudomonadota</taxon>
        <taxon>Alphaproteobacteria</taxon>
        <taxon>Rhodobacterales</taxon>
        <taxon>Paracoccaceae</taxon>
        <taxon>Gemmobacter</taxon>
    </lineage>
</organism>